<dbReference type="InterPro" id="IPR036865">
    <property type="entry name" value="CRAL-TRIO_dom_sf"/>
</dbReference>
<proteinExistence type="predicted"/>
<evidence type="ECO:0000313" key="2">
    <source>
        <dbReference type="Proteomes" id="UP000639403"/>
    </source>
</evidence>
<evidence type="ECO:0000313" key="1">
    <source>
        <dbReference type="EMBL" id="KAF9818117.1"/>
    </source>
</evidence>
<dbReference type="EMBL" id="JADOXO010000033">
    <property type="protein sequence ID" value="KAF9818117.1"/>
    <property type="molecule type" value="Genomic_DNA"/>
</dbReference>
<reference evidence="1" key="1">
    <citation type="submission" date="2020-11" db="EMBL/GenBank/DDBJ databases">
        <authorList>
            <person name="Koelle M."/>
            <person name="Horta M.A.C."/>
            <person name="Nowrousian M."/>
            <person name="Ohm R.A."/>
            <person name="Benz P."/>
            <person name="Pilgard A."/>
        </authorList>
    </citation>
    <scope>NUCLEOTIDE SEQUENCE</scope>
    <source>
        <strain evidence="1">FPRL280</strain>
    </source>
</reference>
<dbReference type="Gene3D" id="3.40.525.10">
    <property type="entry name" value="CRAL-TRIO lipid binding domain"/>
    <property type="match status" value="1"/>
</dbReference>
<dbReference type="AlphaFoldDB" id="A0A8H7P6L7"/>
<protein>
    <submittedName>
        <fullName evidence="1">Uncharacterized protein</fullName>
    </submittedName>
</protein>
<reference evidence="1" key="2">
    <citation type="journal article" name="Front. Microbiol.">
        <title>Degradative Capacity of Two Strains of Rhodonia placenta: From Phenotype to Genotype.</title>
        <authorList>
            <person name="Kolle M."/>
            <person name="Horta M.A.C."/>
            <person name="Nowrousian M."/>
            <person name="Ohm R.A."/>
            <person name="Benz J.P."/>
            <person name="Pilgard A."/>
        </authorList>
    </citation>
    <scope>NUCLEOTIDE SEQUENCE</scope>
    <source>
        <strain evidence="1">FPRL280</strain>
    </source>
</reference>
<accession>A0A8H7P6L7</accession>
<organism evidence="1 2">
    <name type="scientific">Rhodonia placenta</name>
    <dbReference type="NCBI Taxonomy" id="104341"/>
    <lineage>
        <taxon>Eukaryota</taxon>
        <taxon>Fungi</taxon>
        <taxon>Dikarya</taxon>
        <taxon>Basidiomycota</taxon>
        <taxon>Agaricomycotina</taxon>
        <taxon>Agaricomycetes</taxon>
        <taxon>Polyporales</taxon>
        <taxon>Adustoporiaceae</taxon>
        <taxon>Rhodonia</taxon>
    </lineage>
</organism>
<name>A0A8H7P6L7_9APHY</name>
<gene>
    <name evidence="1" type="ORF">IEO21_02959</name>
</gene>
<comment type="caution">
    <text evidence="1">The sequence shown here is derived from an EMBL/GenBank/DDBJ whole genome shotgun (WGS) entry which is preliminary data.</text>
</comment>
<dbReference type="Proteomes" id="UP000639403">
    <property type="component" value="Unassembled WGS sequence"/>
</dbReference>
<sequence>MSVLPRQISRPPSFLQCLPTEACDPFGRPVIIIKLSAFPKTRDHVRPTLVAWTELLRLHIQFLNTRHESDGTPARPVLQYVVLLDLLGVSLNTLVCQ</sequence>